<dbReference type="Proteomes" id="UP000585721">
    <property type="component" value="Unassembled WGS sequence"/>
</dbReference>
<dbReference type="Pfam" id="PF14341">
    <property type="entry name" value="PilX_N"/>
    <property type="match status" value="1"/>
</dbReference>
<evidence type="ECO:0000313" key="3">
    <source>
        <dbReference type="Proteomes" id="UP000585721"/>
    </source>
</evidence>
<comment type="caution">
    <text evidence="2">The sequence shown here is derived from an EMBL/GenBank/DDBJ whole genome shotgun (WGS) entry which is preliminary data.</text>
</comment>
<protein>
    <submittedName>
        <fullName evidence="2">Type IV pilus assembly protein PilX</fullName>
    </submittedName>
</protein>
<feature type="domain" description="Type 4 fimbrial biogenesis protein PilX N-terminal" evidence="1">
    <location>
        <begin position="6"/>
        <end position="49"/>
    </location>
</feature>
<name>A0A841GNT2_9GAMM</name>
<dbReference type="RefSeq" id="WP_188027483.1">
    <property type="nucleotide sequence ID" value="NZ_JACHGR010000009.1"/>
</dbReference>
<evidence type="ECO:0000259" key="1">
    <source>
        <dbReference type="Pfam" id="PF14341"/>
    </source>
</evidence>
<reference evidence="2 3" key="1">
    <citation type="submission" date="2020-08" db="EMBL/GenBank/DDBJ databases">
        <title>Genomic Encyclopedia of Type Strains, Phase IV (KMG-IV): sequencing the most valuable type-strain genomes for metagenomic binning, comparative biology and taxonomic classification.</title>
        <authorList>
            <person name="Goeker M."/>
        </authorList>
    </citation>
    <scope>NUCLEOTIDE SEQUENCE [LARGE SCALE GENOMIC DNA]</scope>
    <source>
        <strain evidence="2 3">DSM 22975</strain>
    </source>
</reference>
<keyword evidence="3" id="KW-1185">Reference proteome</keyword>
<proteinExistence type="predicted"/>
<dbReference type="InterPro" id="IPR025746">
    <property type="entry name" value="PilX_N_dom"/>
</dbReference>
<evidence type="ECO:0000313" key="2">
    <source>
        <dbReference type="EMBL" id="MBB6056771.1"/>
    </source>
</evidence>
<accession>A0A841GNT2</accession>
<gene>
    <name evidence="2" type="ORF">HNR75_002710</name>
</gene>
<organism evidence="2 3">
    <name type="scientific">Tolumonas osonensis</name>
    <dbReference type="NCBI Taxonomy" id="675874"/>
    <lineage>
        <taxon>Bacteria</taxon>
        <taxon>Pseudomonadati</taxon>
        <taxon>Pseudomonadota</taxon>
        <taxon>Gammaproteobacteria</taxon>
        <taxon>Aeromonadales</taxon>
        <taxon>Aeromonadaceae</taxon>
        <taxon>Tolumonas</taxon>
    </lineage>
</organism>
<dbReference type="AlphaFoldDB" id="A0A841GNT2"/>
<dbReference type="EMBL" id="JACHGR010000009">
    <property type="protein sequence ID" value="MBB6056771.1"/>
    <property type="molecule type" value="Genomic_DNA"/>
</dbReference>
<sequence length="148" mass="16905">MTKQNGMILALVLILMLPLTLMAVSVMQWGREQMKMSAASSHRINALASLDSQVQDFWTQPDLRQLLEEFTGDSKEKRDSTKDMFQTNRQYKMPCSRTTLVSSNNVIKRCRYIDIILTKSARLSNKNSAVMTVELPFFQSTYSGINND</sequence>